<dbReference type="PANTHER" id="PTHR48101">
    <property type="entry name" value="METHYLMALONYL-COA MUTASE, MITOCHONDRIAL-RELATED"/>
    <property type="match status" value="1"/>
</dbReference>
<sequence length="126" mass="13795">MHAIEDGYLQGLIADEAYRVHQEIESGARPIVGVNRFVSEETPPEIATYELDAEGRDLQLKRLAKVRAERDSATAKSSLAALSRAAEGNDNLMPKLIDCANAYCTVGEMVSALKAVWGEFQQPVVF</sequence>
<dbReference type="Pfam" id="PF01642">
    <property type="entry name" value="MM_CoA_mutase"/>
    <property type="match status" value="1"/>
</dbReference>
<dbReference type="AlphaFoldDB" id="X8AF23"/>
<dbReference type="PATRIC" id="fig|1299334.3.peg.6448"/>
<dbReference type="Gene3D" id="3.20.20.240">
    <property type="entry name" value="Methylmalonyl-CoA mutase"/>
    <property type="match status" value="1"/>
</dbReference>
<feature type="domain" description="Methylmalonyl-CoA mutase alpha/beta chain catalytic" evidence="3">
    <location>
        <begin position="2"/>
        <end position="119"/>
    </location>
</feature>
<evidence type="ECO:0000313" key="4">
    <source>
        <dbReference type="EMBL" id="EUA30517.1"/>
    </source>
</evidence>
<dbReference type="SUPFAM" id="SSF51703">
    <property type="entry name" value="Cobalamin (vitamin B12)-dependent enzymes"/>
    <property type="match status" value="1"/>
</dbReference>
<dbReference type="EMBL" id="JAOB01000060">
    <property type="protein sequence ID" value="EUA30517.1"/>
    <property type="molecule type" value="Genomic_DNA"/>
</dbReference>
<evidence type="ECO:0000259" key="3">
    <source>
        <dbReference type="Pfam" id="PF01642"/>
    </source>
</evidence>
<name>X8AF23_MYCXE</name>
<comment type="caution">
    <text evidence="4">The sequence shown here is derived from an EMBL/GenBank/DDBJ whole genome shotgun (WGS) entry which is preliminary data.</text>
</comment>
<dbReference type="GO" id="GO:0004494">
    <property type="term" value="F:methylmalonyl-CoA mutase activity"/>
    <property type="evidence" value="ECO:0007669"/>
    <property type="project" value="UniProtKB-EC"/>
</dbReference>
<dbReference type="InterPro" id="IPR006099">
    <property type="entry name" value="MeMalonylCoA_mutase_a/b_cat"/>
</dbReference>
<dbReference type="GO" id="GO:0031419">
    <property type="term" value="F:cobalamin binding"/>
    <property type="evidence" value="ECO:0007669"/>
    <property type="project" value="UniProtKB-KW"/>
</dbReference>
<organism evidence="4">
    <name type="scientific">Mycobacterium xenopi 4042</name>
    <dbReference type="NCBI Taxonomy" id="1299334"/>
    <lineage>
        <taxon>Bacteria</taxon>
        <taxon>Bacillati</taxon>
        <taxon>Actinomycetota</taxon>
        <taxon>Actinomycetes</taxon>
        <taxon>Mycobacteriales</taxon>
        <taxon>Mycobacteriaceae</taxon>
        <taxon>Mycobacterium</taxon>
    </lineage>
</organism>
<evidence type="ECO:0000256" key="2">
    <source>
        <dbReference type="ARBA" id="ARBA00011870"/>
    </source>
</evidence>
<protein>
    <submittedName>
        <fullName evidence="4">Methylmalonyl-CoA mutase family protein</fullName>
    </submittedName>
</protein>
<evidence type="ECO:0000256" key="1">
    <source>
        <dbReference type="ARBA" id="ARBA00003359"/>
    </source>
</evidence>
<comment type="subunit">
    <text evidence="2">Heterodimer of an alpha and a beta chain.</text>
</comment>
<comment type="function">
    <text evidence="1">Catalyzes the isomerization of succinyl-CoA to methylmalonyl-CoA during synthesis of propionate from tricarboxylic acid-cycle intermediates.</text>
</comment>
<gene>
    <name evidence="4" type="ORF">I553_4774</name>
</gene>
<reference evidence="4" key="1">
    <citation type="submission" date="2014-01" db="EMBL/GenBank/DDBJ databases">
        <authorList>
            <person name="Brown-Elliot B."/>
            <person name="Wallace R."/>
            <person name="Lenaerts A."/>
            <person name="Ordway D."/>
            <person name="DeGroote M.A."/>
            <person name="Parker T."/>
            <person name="Sizemore C."/>
            <person name="Tallon L.J."/>
            <person name="Sadzewicz L.K."/>
            <person name="Sengamalay N."/>
            <person name="Fraser C.M."/>
            <person name="Hine E."/>
            <person name="Shefchek K.A."/>
            <person name="Das S.P."/>
            <person name="Tettelin H."/>
        </authorList>
    </citation>
    <scope>NUCLEOTIDE SEQUENCE [LARGE SCALE GENOMIC DNA]</scope>
    <source>
        <strain evidence="4">4042</strain>
    </source>
</reference>
<dbReference type="PANTHER" id="PTHR48101:SF1">
    <property type="entry name" value="METHYLMALONYL-COA MUTASE, LARGE SUBUNIT"/>
    <property type="match status" value="1"/>
</dbReference>
<proteinExistence type="predicted"/>
<dbReference type="InterPro" id="IPR016176">
    <property type="entry name" value="Cbl-dep_enz_cat"/>
</dbReference>
<accession>X8AF23</accession>